<evidence type="ECO:0000259" key="4">
    <source>
        <dbReference type="PROSITE" id="PS51677"/>
    </source>
</evidence>
<dbReference type="Proteomes" id="UP000290588">
    <property type="component" value="Unassembled WGS sequence"/>
</dbReference>
<comment type="subcellular location">
    <subcellularLocation>
        <location evidence="1">Secreted</location>
    </subcellularLocation>
</comment>
<dbReference type="InterPro" id="IPR011330">
    <property type="entry name" value="Glyco_hydro/deAcase_b/a-brl"/>
</dbReference>
<dbReference type="RefSeq" id="WP_118918506.1">
    <property type="nucleotide sequence ID" value="NZ_CP032097.1"/>
</dbReference>
<sequence>MKYFLLLCLSYLYLNANAHIFVYHRFGDSKHESTNTSLQELEKEFEYFKANNYKVVTVSKIVEKLKNKEEIPDNWVAFTIDDAYKSFYQNGLELFKKYNYPFNLFVYVEATQKKYPDFMTWDEIKESSKYGEIELHSYSHKQLVKLTNEEIIKDTNLALEIFEKNLGFKPKAYSYPYGEYDERVKNEIKNFGFEYIMNQNNGSVNEKSDLFDLNRIALVGKINLEEKIKYKTLEANWIEPQVYPKDGILKHIKVEVNKDIKNAKLFISTYGWQDIKVKNGIIDIKLDKKLNLNRNRIAISTDYYTISNKLLIK</sequence>
<dbReference type="CDD" id="cd10973">
    <property type="entry name" value="CE4_DAC_u4_5s"/>
    <property type="match status" value="1"/>
</dbReference>
<dbReference type="Proteomes" id="UP000262582">
    <property type="component" value="Chromosome"/>
</dbReference>
<dbReference type="InterPro" id="IPR051398">
    <property type="entry name" value="Polysacch_Deacetylase"/>
</dbReference>
<dbReference type="Gene3D" id="3.20.20.370">
    <property type="entry name" value="Glycoside hydrolase/deacetylase"/>
    <property type="match status" value="1"/>
</dbReference>
<evidence type="ECO:0000256" key="3">
    <source>
        <dbReference type="SAM" id="SignalP"/>
    </source>
</evidence>
<reference evidence="6 8" key="1">
    <citation type="submission" date="2017-09" db="EMBL/GenBank/DDBJ databases">
        <title>Genomics of the genus Arcobacter.</title>
        <authorList>
            <person name="Perez-Cataluna A."/>
            <person name="Figueras M.J."/>
            <person name="Salas-Masso N."/>
        </authorList>
    </citation>
    <scope>NUCLEOTIDE SEQUENCE [LARGE SCALE GENOMIC DNA]</scope>
    <source>
        <strain evidence="6 8">CECT 7837</strain>
    </source>
</reference>
<dbReference type="GO" id="GO:0016810">
    <property type="term" value="F:hydrolase activity, acting on carbon-nitrogen (but not peptide) bonds"/>
    <property type="evidence" value="ECO:0007669"/>
    <property type="project" value="InterPro"/>
</dbReference>
<dbReference type="OrthoDB" id="9776235at2"/>
<keyword evidence="2 3" id="KW-0732">Signal</keyword>
<reference evidence="5 7" key="2">
    <citation type="submission" date="2018-08" db="EMBL/GenBank/DDBJ databases">
        <title>Complete genome of the Arcobacter ellisii type strain LMG 26155.</title>
        <authorList>
            <person name="Miller W.G."/>
            <person name="Yee E."/>
            <person name="Bono J.L."/>
        </authorList>
    </citation>
    <scope>NUCLEOTIDE SEQUENCE [LARGE SCALE GENOMIC DNA]</scope>
    <source>
        <strain evidence="5 7">LMG 26155</strain>
    </source>
</reference>
<dbReference type="EMBL" id="CP032097">
    <property type="protein sequence ID" value="AXX96371.1"/>
    <property type="molecule type" value="Genomic_DNA"/>
</dbReference>
<dbReference type="InterPro" id="IPR002509">
    <property type="entry name" value="NODB_dom"/>
</dbReference>
<feature type="chain" id="PRO_5044584820" evidence="3">
    <location>
        <begin position="19"/>
        <end position="313"/>
    </location>
</feature>
<dbReference type="PANTHER" id="PTHR34216">
    <property type="match status" value="1"/>
</dbReference>
<evidence type="ECO:0000256" key="2">
    <source>
        <dbReference type="ARBA" id="ARBA00022729"/>
    </source>
</evidence>
<evidence type="ECO:0000256" key="1">
    <source>
        <dbReference type="ARBA" id="ARBA00004613"/>
    </source>
</evidence>
<keyword evidence="7" id="KW-1185">Reference proteome</keyword>
<evidence type="ECO:0000313" key="5">
    <source>
        <dbReference type="EMBL" id="AXX96371.1"/>
    </source>
</evidence>
<name>A0A347UBZ3_9BACT</name>
<dbReference type="GO" id="GO:0005975">
    <property type="term" value="P:carbohydrate metabolic process"/>
    <property type="evidence" value="ECO:0007669"/>
    <property type="project" value="InterPro"/>
</dbReference>
<organism evidence="6 8">
    <name type="scientific">Arcobacter ellisii</name>
    <dbReference type="NCBI Taxonomy" id="913109"/>
    <lineage>
        <taxon>Bacteria</taxon>
        <taxon>Pseudomonadati</taxon>
        <taxon>Campylobacterota</taxon>
        <taxon>Epsilonproteobacteria</taxon>
        <taxon>Campylobacterales</taxon>
        <taxon>Arcobacteraceae</taxon>
        <taxon>Arcobacter</taxon>
    </lineage>
</organism>
<evidence type="ECO:0000313" key="6">
    <source>
        <dbReference type="EMBL" id="RXI32826.1"/>
    </source>
</evidence>
<proteinExistence type="predicted"/>
<dbReference type="KEGG" id="aell:AELL_2772"/>
<accession>A0A347UBZ3</accession>
<dbReference type="SUPFAM" id="SSF88713">
    <property type="entry name" value="Glycoside hydrolase/deacetylase"/>
    <property type="match status" value="1"/>
</dbReference>
<feature type="domain" description="NodB homology" evidence="4">
    <location>
        <begin position="74"/>
        <end position="313"/>
    </location>
</feature>
<dbReference type="EMBL" id="NXIG01000001">
    <property type="protein sequence ID" value="RXI32826.1"/>
    <property type="molecule type" value="Genomic_DNA"/>
</dbReference>
<evidence type="ECO:0000313" key="8">
    <source>
        <dbReference type="Proteomes" id="UP000290588"/>
    </source>
</evidence>
<protein>
    <submittedName>
        <fullName evidence="6">Polysaccharide deacetylase</fullName>
    </submittedName>
</protein>
<dbReference type="PROSITE" id="PS51677">
    <property type="entry name" value="NODB"/>
    <property type="match status" value="1"/>
</dbReference>
<dbReference type="AlphaFoldDB" id="A0A347UBZ3"/>
<gene>
    <name evidence="5" type="ORF">AELL_2772</name>
    <name evidence="6" type="ORF">CP962_00025</name>
</gene>
<dbReference type="PANTHER" id="PTHR34216:SF3">
    <property type="entry name" value="POLY-BETA-1,6-N-ACETYL-D-GLUCOSAMINE N-DEACETYLASE"/>
    <property type="match status" value="1"/>
</dbReference>
<feature type="signal peptide" evidence="3">
    <location>
        <begin position="1"/>
        <end position="18"/>
    </location>
</feature>
<dbReference type="Pfam" id="PF01522">
    <property type="entry name" value="Polysacc_deac_1"/>
    <property type="match status" value="1"/>
</dbReference>
<evidence type="ECO:0000313" key="7">
    <source>
        <dbReference type="Proteomes" id="UP000262582"/>
    </source>
</evidence>
<dbReference type="GO" id="GO:0005576">
    <property type="term" value="C:extracellular region"/>
    <property type="evidence" value="ECO:0007669"/>
    <property type="project" value="UniProtKB-SubCell"/>
</dbReference>